<protein>
    <submittedName>
        <fullName evidence="3">Uncharacterized protein</fullName>
    </submittedName>
</protein>
<feature type="signal peptide" evidence="2">
    <location>
        <begin position="1"/>
        <end position="19"/>
    </location>
</feature>
<gene>
    <name evidence="3" type="ORF">AAF712_004686</name>
</gene>
<accession>A0ABR3A4I8</accession>
<dbReference type="EMBL" id="JBBXMP010000019">
    <property type="protein sequence ID" value="KAL0068299.1"/>
    <property type="molecule type" value="Genomic_DNA"/>
</dbReference>
<comment type="caution">
    <text evidence="3">The sequence shown here is derived from an EMBL/GenBank/DDBJ whole genome shotgun (WGS) entry which is preliminary data.</text>
</comment>
<feature type="region of interest" description="Disordered" evidence="1">
    <location>
        <begin position="656"/>
        <end position="692"/>
    </location>
</feature>
<name>A0ABR3A4I8_9AGAR</name>
<organism evidence="3 4">
    <name type="scientific">Marasmius tenuissimus</name>
    <dbReference type="NCBI Taxonomy" id="585030"/>
    <lineage>
        <taxon>Eukaryota</taxon>
        <taxon>Fungi</taxon>
        <taxon>Dikarya</taxon>
        <taxon>Basidiomycota</taxon>
        <taxon>Agaricomycotina</taxon>
        <taxon>Agaricomycetes</taxon>
        <taxon>Agaricomycetidae</taxon>
        <taxon>Agaricales</taxon>
        <taxon>Marasmiineae</taxon>
        <taxon>Marasmiaceae</taxon>
        <taxon>Marasmius</taxon>
    </lineage>
</organism>
<feature type="chain" id="PRO_5045123900" evidence="2">
    <location>
        <begin position="20"/>
        <end position="692"/>
    </location>
</feature>
<dbReference type="InterPro" id="IPR013783">
    <property type="entry name" value="Ig-like_fold"/>
</dbReference>
<feature type="region of interest" description="Disordered" evidence="1">
    <location>
        <begin position="200"/>
        <end position="221"/>
    </location>
</feature>
<keyword evidence="4" id="KW-1185">Reference proteome</keyword>
<proteinExistence type="predicted"/>
<evidence type="ECO:0000256" key="2">
    <source>
        <dbReference type="SAM" id="SignalP"/>
    </source>
</evidence>
<reference evidence="3 4" key="1">
    <citation type="submission" date="2024-05" db="EMBL/GenBank/DDBJ databases">
        <title>A draft genome resource for the thread blight pathogen Marasmius tenuissimus strain MS-2.</title>
        <authorList>
            <person name="Yulfo-Soto G.E."/>
            <person name="Baruah I.K."/>
            <person name="Amoako-Attah I."/>
            <person name="Bukari Y."/>
            <person name="Meinhardt L.W."/>
            <person name="Bailey B.A."/>
            <person name="Cohen S.P."/>
        </authorList>
    </citation>
    <scope>NUCLEOTIDE SEQUENCE [LARGE SCALE GENOMIC DNA]</scope>
    <source>
        <strain evidence="3 4">MS-2</strain>
    </source>
</reference>
<dbReference type="Proteomes" id="UP001437256">
    <property type="component" value="Unassembled WGS sequence"/>
</dbReference>
<evidence type="ECO:0000313" key="4">
    <source>
        <dbReference type="Proteomes" id="UP001437256"/>
    </source>
</evidence>
<keyword evidence="2" id="KW-0732">Signal</keyword>
<sequence>MRLSAIVSFVALLVPKAFAQAAWPPFDPSPAFTVGYIQAATLNNASDILSGGTLTVNNQEFIIPRNLLVNTPVLTAVSWNEMFKDGKINLPLWPEVAWEAQIFANYIGGQLVAGIVYIFQELGHTGQGFISHIDYAKGEFRVGGTPDDTTSGMRVVISDPEGRYGLVHGDWPLWTSDTESPSILASTGFPVCIPRADPDVEDDPLCPQKNRPRDTNGGYIREFTFGRPPVREGEPDPNLFVPLVVGDSVIYSGTMVEDPETKERFIAAFAVEANLGFYTTPGTTPAYLWINDALQVGIVGNPRGEVAETRVQGFTTDHTATIQVYTLDVDPCTGEESERLWGSVVPRPEDRKGEFRFRSEDARLPPYTREVRVRMVTGTTTTPNGIIAGEFTAPMSPEGFIFPELINFGQNELPHEFDKLPFLAQGSGPWLGGIPGVPQTATGPIVGQLDPWPGVTKPTPIVCAVVDPKVPIANAGPDVTVLGGSPVELNGGLKNDVNITGVTFKWNQTGGVAVQMSSTDKINSTFTAPTVTTLTALTFMLEASNADGKTTDDVIINVNPAIADAITLQSVDIRSGGGGTRALTVVATTNSPVSQLFLSADNIQRVPMSLIAPQRFQAIVSVRVPPAFVTITSSLGASVTVAVDDFAGAVEGAGAGNATETSATATETATATATSSTEVELETETSTVSATA</sequence>
<evidence type="ECO:0000313" key="3">
    <source>
        <dbReference type="EMBL" id="KAL0068299.1"/>
    </source>
</evidence>
<dbReference type="Gene3D" id="2.60.40.10">
    <property type="entry name" value="Immunoglobulins"/>
    <property type="match status" value="1"/>
</dbReference>
<evidence type="ECO:0000256" key="1">
    <source>
        <dbReference type="SAM" id="MobiDB-lite"/>
    </source>
</evidence>